<evidence type="ECO:0000313" key="7">
    <source>
        <dbReference type="EMBL" id="GGA83083.1"/>
    </source>
</evidence>
<dbReference type="NCBIfam" id="NF003828">
    <property type="entry name" value="PRK05416.1"/>
    <property type="match status" value="1"/>
</dbReference>
<dbReference type="InterPro" id="IPR053931">
    <property type="entry name" value="RapZ_C"/>
</dbReference>
<dbReference type="Pfam" id="PF22740">
    <property type="entry name" value="PapZ_C"/>
    <property type="match status" value="1"/>
</dbReference>
<feature type="domain" description="RapZ C-terminal" evidence="6">
    <location>
        <begin position="162"/>
        <end position="278"/>
    </location>
</feature>
<dbReference type="PANTHER" id="PTHR30448">
    <property type="entry name" value="RNASE ADAPTER PROTEIN RAPZ"/>
    <property type="match status" value="1"/>
</dbReference>
<dbReference type="OrthoDB" id="9784461at2"/>
<evidence type="ECO:0000256" key="3">
    <source>
        <dbReference type="ARBA" id="ARBA00023134"/>
    </source>
</evidence>
<feature type="binding site" evidence="4">
    <location>
        <begin position="56"/>
        <end position="59"/>
    </location>
    <ligand>
        <name>GTP</name>
        <dbReference type="ChEBI" id="CHEBI:37565"/>
    </ligand>
</feature>
<dbReference type="SUPFAM" id="SSF52540">
    <property type="entry name" value="P-loop containing nucleoside triphosphate hydrolases"/>
    <property type="match status" value="1"/>
</dbReference>
<dbReference type="Pfam" id="PF03668">
    <property type="entry name" value="RapZ-like_N"/>
    <property type="match status" value="1"/>
</dbReference>
<dbReference type="GO" id="GO:0005524">
    <property type="term" value="F:ATP binding"/>
    <property type="evidence" value="ECO:0007669"/>
    <property type="project" value="UniProtKB-UniRule"/>
</dbReference>
<evidence type="ECO:0000256" key="4">
    <source>
        <dbReference type="HAMAP-Rule" id="MF_00636"/>
    </source>
</evidence>
<keyword evidence="2 4" id="KW-0067">ATP-binding</keyword>
<evidence type="ECO:0000259" key="5">
    <source>
        <dbReference type="Pfam" id="PF03668"/>
    </source>
</evidence>
<keyword evidence="8" id="KW-1185">Reference proteome</keyword>
<evidence type="ECO:0000256" key="1">
    <source>
        <dbReference type="ARBA" id="ARBA00022741"/>
    </source>
</evidence>
<dbReference type="InterPro" id="IPR027417">
    <property type="entry name" value="P-loop_NTPase"/>
</dbReference>
<dbReference type="Proteomes" id="UP000619743">
    <property type="component" value="Unassembled WGS sequence"/>
</dbReference>
<dbReference type="AlphaFoldDB" id="A0A8J2XQ34"/>
<accession>A0A8J2XQ34</accession>
<evidence type="ECO:0000256" key="2">
    <source>
        <dbReference type="ARBA" id="ARBA00022840"/>
    </source>
</evidence>
<dbReference type="HAMAP" id="MF_00636">
    <property type="entry name" value="RapZ_like"/>
    <property type="match status" value="1"/>
</dbReference>
<comment type="caution">
    <text evidence="7">The sequence shown here is derived from an EMBL/GenBank/DDBJ whole genome shotgun (WGS) entry which is preliminary data.</text>
</comment>
<dbReference type="GO" id="GO:0005525">
    <property type="term" value="F:GTP binding"/>
    <property type="evidence" value="ECO:0007669"/>
    <property type="project" value="UniProtKB-UniRule"/>
</dbReference>
<reference evidence="8" key="1">
    <citation type="journal article" date="2019" name="Int. J. Syst. Evol. Microbiol.">
        <title>The Global Catalogue of Microorganisms (GCM) 10K type strain sequencing project: providing services to taxonomists for standard genome sequencing and annotation.</title>
        <authorList>
            <consortium name="The Broad Institute Genomics Platform"/>
            <consortium name="The Broad Institute Genome Sequencing Center for Infectious Disease"/>
            <person name="Wu L."/>
            <person name="Ma J."/>
        </authorList>
    </citation>
    <scope>NUCLEOTIDE SEQUENCE [LARGE SCALE GENOMIC DNA]</scope>
    <source>
        <strain evidence="8">CGMCC 1.10130</strain>
    </source>
</reference>
<keyword evidence="3 4" id="KW-0342">GTP-binding</keyword>
<evidence type="ECO:0000313" key="8">
    <source>
        <dbReference type="Proteomes" id="UP000619743"/>
    </source>
</evidence>
<proteinExistence type="inferred from homology"/>
<name>A0A8J2XQ34_9GAMM</name>
<dbReference type="InterPro" id="IPR053930">
    <property type="entry name" value="RapZ-like_N"/>
</dbReference>
<organism evidence="7 8">
    <name type="scientific">Neiella marina</name>
    <dbReference type="NCBI Taxonomy" id="508461"/>
    <lineage>
        <taxon>Bacteria</taxon>
        <taxon>Pseudomonadati</taxon>
        <taxon>Pseudomonadota</taxon>
        <taxon>Gammaproteobacteria</taxon>
        <taxon>Alteromonadales</taxon>
        <taxon>Echinimonadaceae</taxon>
        <taxon>Neiella</taxon>
    </lineage>
</organism>
<protein>
    <submittedName>
        <fullName evidence="7">Nucleotide-binding protein</fullName>
    </submittedName>
</protein>
<feature type="domain" description="RapZ-like N-terminal" evidence="5">
    <location>
        <begin position="1"/>
        <end position="154"/>
    </location>
</feature>
<gene>
    <name evidence="7" type="ORF">GCM10011369_26330</name>
</gene>
<dbReference type="EMBL" id="BMDX01000014">
    <property type="protein sequence ID" value="GGA83083.1"/>
    <property type="molecule type" value="Genomic_DNA"/>
</dbReference>
<evidence type="ECO:0000259" key="6">
    <source>
        <dbReference type="Pfam" id="PF22740"/>
    </source>
</evidence>
<dbReference type="PANTHER" id="PTHR30448:SF0">
    <property type="entry name" value="RNASE ADAPTER PROTEIN RAPZ"/>
    <property type="match status" value="1"/>
</dbReference>
<keyword evidence="1 4" id="KW-0547">Nucleotide-binding</keyword>
<feature type="binding site" evidence="4">
    <location>
        <begin position="8"/>
        <end position="15"/>
    </location>
    <ligand>
        <name>ATP</name>
        <dbReference type="ChEBI" id="CHEBI:30616"/>
    </ligand>
</feature>
<dbReference type="PIRSF" id="PIRSF005052">
    <property type="entry name" value="P-loopkin"/>
    <property type="match status" value="1"/>
</dbReference>
<dbReference type="InterPro" id="IPR005337">
    <property type="entry name" value="RapZ-like"/>
</dbReference>
<sequence>MKLTVVSGRSGSGKSVALRVLEDLGYYCVDNLPVELLTPWLTQQQNRHEQIAVSLDMRNLPNSSQEVEQLLTLIRSTVPTTIIFLDAADASLLRRYSETRRRHPLTRDHATLAEAVAAETELLAPVREQADLFLDTGEMTIYQFSATLRERVSGSPSSSMVLIFESFGFKHGIPNDADFVFDVRFLPNPYWEPELRGYSGNDQPVIDFFNQQPTVGEFIEQLKSMLIKWLPQLQQNDRSYVTVAIGCTGGCHRSVFIANSLAEHFRTQREVQLRHRNLKDSH</sequence>
<dbReference type="RefSeq" id="WP_087506272.1">
    <property type="nucleotide sequence ID" value="NZ_BMDX01000014.1"/>
</dbReference>